<feature type="non-terminal residue" evidence="1">
    <location>
        <position position="1"/>
    </location>
</feature>
<gene>
    <name evidence="1" type="ORF">PMAYCL1PPCAC_20713</name>
</gene>
<keyword evidence="2" id="KW-1185">Reference proteome</keyword>
<comment type="caution">
    <text evidence="1">The sequence shown here is derived from an EMBL/GenBank/DDBJ whole genome shotgun (WGS) entry which is preliminary data.</text>
</comment>
<proteinExistence type="predicted"/>
<dbReference type="EMBL" id="BTRK01000004">
    <property type="protein sequence ID" value="GMR50518.1"/>
    <property type="molecule type" value="Genomic_DNA"/>
</dbReference>
<reference evidence="2" key="1">
    <citation type="submission" date="2022-10" db="EMBL/GenBank/DDBJ databases">
        <title>Genome assembly of Pristionchus species.</title>
        <authorList>
            <person name="Yoshida K."/>
            <person name="Sommer R.J."/>
        </authorList>
    </citation>
    <scope>NUCLEOTIDE SEQUENCE [LARGE SCALE GENOMIC DNA]</scope>
    <source>
        <strain evidence="2">RS5460</strain>
    </source>
</reference>
<name>A0AAN5I3D5_9BILA</name>
<evidence type="ECO:0000313" key="2">
    <source>
        <dbReference type="Proteomes" id="UP001328107"/>
    </source>
</evidence>
<evidence type="ECO:0000313" key="1">
    <source>
        <dbReference type="EMBL" id="GMR50518.1"/>
    </source>
</evidence>
<protein>
    <submittedName>
        <fullName evidence="1">Uncharacterized protein</fullName>
    </submittedName>
</protein>
<accession>A0AAN5I3D5</accession>
<organism evidence="1 2">
    <name type="scientific">Pristionchus mayeri</name>
    <dbReference type="NCBI Taxonomy" id="1317129"/>
    <lineage>
        <taxon>Eukaryota</taxon>
        <taxon>Metazoa</taxon>
        <taxon>Ecdysozoa</taxon>
        <taxon>Nematoda</taxon>
        <taxon>Chromadorea</taxon>
        <taxon>Rhabditida</taxon>
        <taxon>Rhabditina</taxon>
        <taxon>Diplogasteromorpha</taxon>
        <taxon>Diplogasteroidea</taxon>
        <taxon>Neodiplogasteridae</taxon>
        <taxon>Pristionchus</taxon>
    </lineage>
</organism>
<dbReference type="AlphaFoldDB" id="A0AAN5I3D5"/>
<dbReference type="Proteomes" id="UP001328107">
    <property type="component" value="Unassembled WGS sequence"/>
</dbReference>
<sequence length="115" mass="12949">KKKKKKIARFHFLQILREQSSQAVCRSLTYMLFQPETKGLASVVLMASHEYAETIPKHECAGRLLSIHMNNEDAEVLKQAVVEFANHSCNSLRSAAFRTPQLSRWCTGGGILTCI</sequence>